<keyword evidence="2 5" id="KW-0812">Transmembrane</keyword>
<feature type="transmembrane region" description="Helical" evidence="5">
    <location>
        <begin position="96"/>
        <end position="127"/>
    </location>
</feature>
<protein>
    <submittedName>
        <fullName evidence="6">Uncharacterized protein</fullName>
    </submittedName>
</protein>
<reference evidence="6" key="1">
    <citation type="submission" date="2021-02" db="EMBL/GenBank/DDBJ databases">
        <authorList>
            <person name="Nowell W R."/>
        </authorList>
    </citation>
    <scope>NUCLEOTIDE SEQUENCE</scope>
</reference>
<comment type="caution">
    <text evidence="6">The sequence shown here is derived from an EMBL/GenBank/DDBJ whole genome shotgun (WGS) entry which is preliminary data.</text>
</comment>
<dbReference type="GO" id="GO:0016020">
    <property type="term" value="C:membrane"/>
    <property type="evidence" value="ECO:0007669"/>
    <property type="project" value="UniProtKB-SubCell"/>
</dbReference>
<proteinExistence type="predicted"/>
<keyword evidence="4 5" id="KW-0472">Membrane</keyword>
<feature type="transmembrane region" description="Helical" evidence="5">
    <location>
        <begin position="12"/>
        <end position="33"/>
    </location>
</feature>
<dbReference type="PROSITE" id="PS01346">
    <property type="entry name" value="CLAUDIN"/>
    <property type="match status" value="1"/>
</dbReference>
<evidence type="ECO:0000256" key="3">
    <source>
        <dbReference type="ARBA" id="ARBA00022989"/>
    </source>
</evidence>
<keyword evidence="3 5" id="KW-1133">Transmembrane helix</keyword>
<evidence type="ECO:0000313" key="6">
    <source>
        <dbReference type="EMBL" id="CAF0991756.1"/>
    </source>
</evidence>
<evidence type="ECO:0000256" key="5">
    <source>
        <dbReference type="SAM" id="Phobius"/>
    </source>
</evidence>
<evidence type="ECO:0000313" key="7">
    <source>
        <dbReference type="Proteomes" id="UP000663864"/>
    </source>
</evidence>
<dbReference type="AlphaFoldDB" id="A0A814G978"/>
<dbReference type="EMBL" id="CAJNOT010000467">
    <property type="protein sequence ID" value="CAF0991756.1"/>
    <property type="molecule type" value="Genomic_DNA"/>
</dbReference>
<comment type="subcellular location">
    <subcellularLocation>
        <location evidence="1">Membrane</location>
        <topology evidence="1">Multi-pass membrane protein</topology>
    </subcellularLocation>
</comment>
<feature type="transmembrane region" description="Helical" evidence="5">
    <location>
        <begin position="188"/>
        <end position="211"/>
    </location>
</feature>
<feature type="transmembrane region" description="Helical" evidence="5">
    <location>
        <begin position="139"/>
        <end position="164"/>
    </location>
</feature>
<dbReference type="Proteomes" id="UP000663864">
    <property type="component" value="Unassembled WGS sequence"/>
</dbReference>
<accession>A0A814G978</accession>
<sequence>MISSTNDYSVLKWPLIIISFSITLLALLILLSFNSHNWYSYESIRIRSKTIIFNKTMQYSDILEYGSFGLWFICIHQGDSPTHHCDTWTYETRPQYFNIIIILSTCTLYLANLAIFPSWALLILILYNINNRYLKYMNAFIWTILVLSLLITCILGAILIINAFTKFHSPGKFFIETTYISFHSDRGISYMIAATILASLCFLLILITFVLKTFLEMKMIESEGALLKQLSDEHFQPGWHKPIMIPRSATWLDDNYEEPPPYNYFDDENK</sequence>
<name>A0A814G978_9BILA</name>
<evidence type="ECO:0000256" key="2">
    <source>
        <dbReference type="ARBA" id="ARBA00022692"/>
    </source>
</evidence>
<organism evidence="6 7">
    <name type="scientific">Rotaria sordida</name>
    <dbReference type="NCBI Taxonomy" id="392033"/>
    <lineage>
        <taxon>Eukaryota</taxon>
        <taxon>Metazoa</taxon>
        <taxon>Spiralia</taxon>
        <taxon>Gnathifera</taxon>
        <taxon>Rotifera</taxon>
        <taxon>Eurotatoria</taxon>
        <taxon>Bdelloidea</taxon>
        <taxon>Philodinida</taxon>
        <taxon>Philodinidae</taxon>
        <taxon>Rotaria</taxon>
    </lineage>
</organism>
<gene>
    <name evidence="6" type="ORF">ZHD862_LOCUS12059</name>
</gene>
<evidence type="ECO:0000256" key="4">
    <source>
        <dbReference type="ARBA" id="ARBA00023136"/>
    </source>
</evidence>
<dbReference type="InterPro" id="IPR017974">
    <property type="entry name" value="Claudin_CS"/>
</dbReference>
<evidence type="ECO:0000256" key="1">
    <source>
        <dbReference type="ARBA" id="ARBA00004141"/>
    </source>
</evidence>